<protein>
    <submittedName>
        <fullName evidence="1">Uncharacterized protein</fullName>
    </submittedName>
</protein>
<dbReference type="EMBL" id="UYYB01106640">
    <property type="protein sequence ID" value="VDM79870.1"/>
    <property type="molecule type" value="Genomic_DNA"/>
</dbReference>
<dbReference type="AlphaFoldDB" id="A0A3P7J333"/>
<keyword evidence="2" id="KW-1185">Reference proteome</keyword>
<accession>A0A3P7J333</accession>
<dbReference type="Proteomes" id="UP000270094">
    <property type="component" value="Unassembled WGS sequence"/>
</dbReference>
<proteinExistence type="predicted"/>
<gene>
    <name evidence="1" type="ORF">SVUK_LOCUS14868</name>
</gene>
<name>A0A3P7J333_STRVU</name>
<dbReference type="OrthoDB" id="5842689at2759"/>
<organism evidence="1 2">
    <name type="scientific">Strongylus vulgaris</name>
    <name type="common">Blood worm</name>
    <dbReference type="NCBI Taxonomy" id="40348"/>
    <lineage>
        <taxon>Eukaryota</taxon>
        <taxon>Metazoa</taxon>
        <taxon>Ecdysozoa</taxon>
        <taxon>Nematoda</taxon>
        <taxon>Chromadorea</taxon>
        <taxon>Rhabditida</taxon>
        <taxon>Rhabditina</taxon>
        <taxon>Rhabditomorpha</taxon>
        <taxon>Strongyloidea</taxon>
        <taxon>Strongylidae</taxon>
        <taxon>Strongylus</taxon>
    </lineage>
</organism>
<sequence>MTTASRIHMAAGPAVTKFCESRPSPTMRRDEKIRALARSVQEITESEEEEESPHYNDVKISLTLIRNFRLDYGGTPPFALNLSCSPRMM</sequence>
<reference evidence="1 2" key="1">
    <citation type="submission" date="2018-11" db="EMBL/GenBank/DDBJ databases">
        <authorList>
            <consortium name="Pathogen Informatics"/>
        </authorList>
    </citation>
    <scope>NUCLEOTIDE SEQUENCE [LARGE SCALE GENOMIC DNA]</scope>
</reference>
<evidence type="ECO:0000313" key="1">
    <source>
        <dbReference type="EMBL" id="VDM79870.1"/>
    </source>
</evidence>
<evidence type="ECO:0000313" key="2">
    <source>
        <dbReference type="Proteomes" id="UP000270094"/>
    </source>
</evidence>